<comment type="caution">
    <text evidence="2">The sequence shown here is derived from an EMBL/GenBank/DDBJ whole genome shotgun (WGS) entry which is preliminary data.</text>
</comment>
<gene>
    <name evidence="2" type="ORF">LWI28_003045</name>
</gene>
<feature type="region of interest" description="Disordered" evidence="1">
    <location>
        <begin position="47"/>
        <end position="66"/>
    </location>
</feature>
<feature type="region of interest" description="Disordered" evidence="1">
    <location>
        <begin position="83"/>
        <end position="106"/>
    </location>
</feature>
<dbReference type="Proteomes" id="UP001064489">
    <property type="component" value="Chromosome 4"/>
</dbReference>
<dbReference type="EMBL" id="JAJSOW010000101">
    <property type="protein sequence ID" value="KAI9180268.1"/>
    <property type="molecule type" value="Genomic_DNA"/>
</dbReference>
<evidence type="ECO:0000313" key="3">
    <source>
        <dbReference type="Proteomes" id="UP001064489"/>
    </source>
</evidence>
<reference evidence="2" key="2">
    <citation type="submission" date="2023-02" db="EMBL/GenBank/DDBJ databases">
        <authorList>
            <person name="Swenson N.G."/>
            <person name="Wegrzyn J.L."/>
            <person name="Mcevoy S.L."/>
        </authorList>
    </citation>
    <scope>NUCLEOTIDE SEQUENCE</scope>
    <source>
        <strain evidence="2">91603</strain>
        <tissue evidence="2">Leaf</tissue>
    </source>
</reference>
<sequence>MLTILKDTRSKQVDAHAARKEKIKPVKKEILKEIAALEGRTRAVISEKKAHPIPPAYTRPTGGPAISEETAHIRITMERSLKELADREAAASDPSGKGRGQLPGIL</sequence>
<reference evidence="2" key="1">
    <citation type="journal article" date="2022" name="Plant J.">
        <title>Strategies of tolerance reflected in two North American maple genomes.</title>
        <authorList>
            <person name="McEvoy S.L."/>
            <person name="Sezen U.U."/>
            <person name="Trouern-Trend A."/>
            <person name="McMahon S.M."/>
            <person name="Schaberg P.G."/>
            <person name="Yang J."/>
            <person name="Wegrzyn J.L."/>
            <person name="Swenson N.G."/>
        </authorList>
    </citation>
    <scope>NUCLEOTIDE SEQUENCE</scope>
    <source>
        <strain evidence="2">91603</strain>
    </source>
</reference>
<proteinExistence type="predicted"/>
<feature type="compositionally biased region" description="Gly residues" evidence="1">
    <location>
        <begin position="97"/>
        <end position="106"/>
    </location>
</feature>
<evidence type="ECO:0000256" key="1">
    <source>
        <dbReference type="SAM" id="MobiDB-lite"/>
    </source>
</evidence>
<protein>
    <submittedName>
        <fullName evidence="2">Uncharacterized protein</fullName>
    </submittedName>
</protein>
<keyword evidence="3" id="KW-1185">Reference proteome</keyword>
<name>A0AAD5IXI0_ACENE</name>
<evidence type="ECO:0000313" key="2">
    <source>
        <dbReference type="EMBL" id="KAI9180268.1"/>
    </source>
</evidence>
<accession>A0AAD5IXI0</accession>
<organism evidence="2 3">
    <name type="scientific">Acer negundo</name>
    <name type="common">Box elder</name>
    <dbReference type="NCBI Taxonomy" id="4023"/>
    <lineage>
        <taxon>Eukaryota</taxon>
        <taxon>Viridiplantae</taxon>
        <taxon>Streptophyta</taxon>
        <taxon>Embryophyta</taxon>
        <taxon>Tracheophyta</taxon>
        <taxon>Spermatophyta</taxon>
        <taxon>Magnoliopsida</taxon>
        <taxon>eudicotyledons</taxon>
        <taxon>Gunneridae</taxon>
        <taxon>Pentapetalae</taxon>
        <taxon>rosids</taxon>
        <taxon>malvids</taxon>
        <taxon>Sapindales</taxon>
        <taxon>Sapindaceae</taxon>
        <taxon>Hippocastanoideae</taxon>
        <taxon>Acereae</taxon>
        <taxon>Acer</taxon>
    </lineage>
</organism>
<dbReference type="AlphaFoldDB" id="A0AAD5IXI0"/>